<evidence type="ECO:0000256" key="1">
    <source>
        <dbReference type="ARBA" id="ARBA00004141"/>
    </source>
</evidence>
<organism evidence="8 9">
    <name type="scientific">Elysia chlorotica</name>
    <name type="common">Eastern emerald elysia</name>
    <name type="synonym">Sea slug</name>
    <dbReference type="NCBI Taxonomy" id="188477"/>
    <lineage>
        <taxon>Eukaryota</taxon>
        <taxon>Metazoa</taxon>
        <taxon>Spiralia</taxon>
        <taxon>Lophotrochozoa</taxon>
        <taxon>Mollusca</taxon>
        <taxon>Gastropoda</taxon>
        <taxon>Heterobranchia</taxon>
        <taxon>Euthyneura</taxon>
        <taxon>Panpulmonata</taxon>
        <taxon>Sacoglossa</taxon>
        <taxon>Placobranchoidea</taxon>
        <taxon>Plakobranchidae</taxon>
        <taxon>Elysia</taxon>
    </lineage>
</organism>
<dbReference type="EMBL" id="RQTK01000200">
    <property type="protein sequence ID" value="RUS84620.1"/>
    <property type="molecule type" value="Genomic_DNA"/>
</dbReference>
<dbReference type="SUPFAM" id="SSF48317">
    <property type="entry name" value="Acid phosphatase/Vanadium-dependent haloperoxidase"/>
    <property type="match status" value="1"/>
</dbReference>
<dbReference type="Proteomes" id="UP000271974">
    <property type="component" value="Unassembled WGS sequence"/>
</dbReference>
<evidence type="ECO:0000256" key="6">
    <source>
        <dbReference type="SAM" id="Phobius"/>
    </source>
</evidence>
<evidence type="ECO:0000256" key="3">
    <source>
        <dbReference type="ARBA" id="ARBA00022692"/>
    </source>
</evidence>
<dbReference type="GO" id="GO:0005886">
    <property type="term" value="C:plasma membrane"/>
    <property type="evidence" value="ECO:0007669"/>
    <property type="project" value="TreeGrafter"/>
</dbReference>
<dbReference type="GO" id="GO:0046839">
    <property type="term" value="P:phospholipid dephosphorylation"/>
    <property type="evidence" value="ECO:0007669"/>
    <property type="project" value="TreeGrafter"/>
</dbReference>
<evidence type="ECO:0000256" key="5">
    <source>
        <dbReference type="ARBA" id="ARBA00023136"/>
    </source>
</evidence>
<dbReference type="GO" id="GO:0006644">
    <property type="term" value="P:phospholipid metabolic process"/>
    <property type="evidence" value="ECO:0007669"/>
    <property type="project" value="InterPro"/>
</dbReference>
<accession>A0A3S1BIJ5</accession>
<evidence type="ECO:0000259" key="7">
    <source>
        <dbReference type="SMART" id="SM00014"/>
    </source>
</evidence>
<evidence type="ECO:0000256" key="2">
    <source>
        <dbReference type="ARBA" id="ARBA00008816"/>
    </source>
</evidence>
<dbReference type="InterPro" id="IPR000326">
    <property type="entry name" value="PAP2/HPO"/>
</dbReference>
<gene>
    <name evidence="8" type="ORF">EGW08_007647</name>
</gene>
<keyword evidence="9" id="KW-1185">Reference proteome</keyword>
<evidence type="ECO:0000313" key="9">
    <source>
        <dbReference type="Proteomes" id="UP000271974"/>
    </source>
</evidence>
<dbReference type="SMART" id="SM00014">
    <property type="entry name" value="acidPPc"/>
    <property type="match status" value="1"/>
</dbReference>
<dbReference type="PANTHER" id="PTHR10165:SF103">
    <property type="entry name" value="PHOSPHOLIPID PHOSPHATASE HOMOLOG 1.2 HOMOLOG"/>
    <property type="match status" value="1"/>
</dbReference>
<dbReference type="OrthoDB" id="8907274at2759"/>
<feature type="transmembrane region" description="Helical" evidence="6">
    <location>
        <begin position="239"/>
        <end position="258"/>
    </location>
</feature>
<name>A0A3S1BIJ5_ELYCH</name>
<protein>
    <recommendedName>
        <fullName evidence="7">Phosphatidic acid phosphatase type 2/haloperoxidase domain-containing protein</fullName>
    </recommendedName>
</protein>
<feature type="domain" description="Phosphatidic acid phosphatase type 2/haloperoxidase" evidence="7">
    <location>
        <begin position="108"/>
        <end position="258"/>
    </location>
</feature>
<feature type="transmembrane region" description="Helical" evidence="6">
    <location>
        <begin position="66"/>
        <end position="89"/>
    </location>
</feature>
<comment type="caution">
    <text evidence="8">The sequence shown here is derived from an EMBL/GenBank/DDBJ whole genome shotgun (WGS) entry which is preliminary data.</text>
</comment>
<sequence>MPSFFSDQSNFPDISIQVIVDTLVFLTLCGSLAALNQLGQPGLTGFWCHDESISLPYKDDSISKPVLLAMGFGVPLCVILLTECFRLATSNKKTRTIKAQLLTVVKAYGVFMFGMAADMLLTEMLKYSVGRPRPHFMDVCKPHFDHTNCSSVIWPKVRYVEEYECSNTKFHPKLLRDSRLSFPSGHASVSVYSALFTVFYLQLRLELKSSYLLRPLTQFGVMLLAIYCCVSRITDHKHFASDIAAGSTIGFTFAWMAFYKLGMRVIPEAPTANKPRVLPRAMSVESEPQTPTPLLRPAAYVQGRRPDFADKV</sequence>
<dbReference type="InterPro" id="IPR043216">
    <property type="entry name" value="PAP-like"/>
</dbReference>
<keyword evidence="5 6" id="KW-0472">Membrane</keyword>
<reference evidence="8 9" key="1">
    <citation type="submission" date="2019-01" db="EMBL/GenBank/DDBJ databases">
        <title>A draft genome assembly of the solar-powered sea slug Elysia chlorotica.</title>
        <authorList>
            <person name="Cai H."/>
            <person name="Li Q."/>
            <person name="Fang X."/>
            <person name="Li J."/>
            <person name="Curtis N.E."/>
            <person name="Altenburger A."/>
            <person name="Shibata T."/>
            <person name="Feng M."/>
            <person name="Maeda T."/>
            <person name="Schwartz J.A."/>
            <person name="Shigenobu S."/>
            <person name="Lundholm N."/>
            <person name="Nishiyama T."/>
            <person name="Yang H."/>
            <person name="Hasebe M."/>
            <person name="Li S."/>
            <person name="Pierce S.K."/>
            <person name="Wang J."/>
        </authorList>
    </citation>
    <scope>NUCLEOTIDE SEQUENCE [LARGE SCALE GENOMIC DNA]</scope>
    <source>
        <strain evidence="8">EC2010</strain>
        <tissue evidence="8">Whole organism of an adult</tissue>
    </source>
</reference>
<keyword evidence="4 6" id="KW-1133">Transmembrane helix</keyword>
<dbReference type="GO" id="GO:0008195">
    <property type="term" value="F:phosphatidate phosphatase activity"/>
    <property type="evidence" value="ECO:0007669"/>
    <property type="project" value="TreeGrafter"/>
</dbReference>
<dbReference type="Pfam" id="PF01569">
    <property type="entry name" value="PAP2"/>
    <property type="match status" value="1"/>
</dbReference>
<evidence type="ECO:0000256" key="4">
    <source>
        <dbReference type="ARBA" id="ARBA00022989"/>
    </source>
</evidence>
<keyword evidence="3 6" id="KW-0812">Transmembrane</keyword>
<comment type="subcellular location">
    <subcellularLocation>
        <location evidence="1">Membrane</location>
        <topology evidence="1">Multi-pass membrane protein</topology>
    </subcellularLocation>
</comment>
<evidence type="ECO:0000313" key="8">
    <source>
        <dbReference type="EMBL" id="RUS84620.1"/>
    </source>
</evidence>
<dbReference type="CDD" id="cd03384">
    <property type="entry name" value="PAP2_wunen"/>
    <property type="match status" value="1"/>
</dbReference>
<feature type="transmembrane region" description="Helical" evidence="6">
    <location>
        <begin position="215"/>
        <end position="233"/>
    </location>
</feature>
<feature type="transmembrane region" description="Helical" evidence="6">
    <location>
        <begin position="185"/>
        <end position="203"/>
    </location>
</feature>
<dbReference type="STRING" id="188477.A0A3S1BIJ5"/>
<comment type="similarity">
    <text evidence="2">Belongs to the PA-phosphatase related phosphoesterase family.</text>
</comment>
<dbReference type="AlphaFoldDB" id="A0A3S1BIJ5"/>
<feature type="transmembrane region" description="Helical" evidence="6">
    <location>
        <begin position="101"/>
        <end position="121"/>
    </location>
</feature>
<dbReference type="GO" id="GO:0007165">
    <property type="term" value="P:signal transduction"/>
    <property type="evidence" value="ECO:0007669"/>
    <property type="project" value="TreeGrafter"/>
</dbReference>
<dbReference type="PANTHER" id="PTHR10165">
    <property type="entry name" value="LIPID PHOSPHATE PHOSPHATASE"/>
    <property type="match status" value="1"/>
</dbReference>
<proteinExistence type="inferred from homology"/>
<dbReference type="InterPro" id="IPR036938">
    <property type="entry name" value="PAP2/HPO_sf"/>
</dbReference>
<dbReference type="Gene3D" id="1.20.144.10">
    <property type="entry name" value="Phosphatidic acid phosphatase type 2/haloperoxidase"/>
    <property type="match status" value="1"/>
</dbReference>